<reference evidence="2 3" key="1">
    <citation type="journal article" date="2019" name="Commun. Biol.">
        <title>The bagworm genome reveals a unique fibroin gene that provides high tensile strength.</title>
        <authorList>
            <person name="Kono N."/>
            <person name="Nakamura H."/>
            <person name="Ohtoshi R."/>
            <person name="Tomita M."/>
            <person name="Numata K."/>
            <person name="Arakawa K."/>
        </authorList>
    </citation>
    <scope>NUCLEOTIDE SEQUENCE [LARGE SCALE GENOMIC DNA]</scope>
</reference>
<sequence>MKCFPLNGRTQRIKSAGGESAPALPERRAGGFISRKRHLNLPFVISVTAHLGINRRAVVHQTTSMKQQSLRGARAGPHAFAHVPSYSDMYAWLRPLEADLLSDLNWLPFRSVFPRRAAGAGAGAADAARPKGFSLAFFYAPLINHRAMINQGSRACIKSMEILMTRLSAARPRAALRIVLVGAPVDVCEVSGRAPSSGSVERQRTMHLCANGLDKDNGSSALVDTEPSVSHEELDYALGEESRFRRITSLETLIDSQQKHAFRRMYSERRAGTMAAKRSTFIGIDTQARERPPARHPDNGLSVSAGARGRRVSPPRPFDEGNKFQPDFELY</sequence>
<name>A0A4C1WLQ8_EUMVA</name>
<protein>
    <submittedName>
        <fullName evidence="2">Uncharacterized protein</fullName>
    </submittedName>
</protein>
<feature type="compositionally biased region" description="Basic and acidic residues" evidence="1">
    <location>
        <begin position="287"/>
        <end position="298"/>
    </location>
</feature>
<feature type="region of interest" description="Disordered" evidence="1">
    <location>
        <begin position="286"/>
        <end position="331"/>
    </location>
</feature>
<feature type="region of interest" description="Disordered" evidence="1">
    <location>
        <begin position="1"/>
        <end position="25"/>
    </location>
</feature>
<dbReference type="EMBL" id="BGZK01000577">
    <property type="protein sequence ID" value="GBP51239.1"/>
    <property type="molecule type" value="Genomic_DNA"/>
</dbReference>
<organism evidence="2 3">
    <name type="scientific">Eumeta variegata</name>
    <name type="common">Bagworm moth</name>
    <name type="synonym">Eumeta japonica</name>
    <dbReference type="NCBI Taxonomy" id="151549"/>
    <lineage>
        <taxon>Eukaryota</taxon>
        <taxon>Metazoa</taxon>
        <taxon>Ecdysozoa</taxon>
        <taxon>Arthropoda</taxon>
        <taxon>Hexapoda</taxon>
        <taxon>Insecta</taxon>
        <taxon>Pterygota</taxon>
        <taxon>Neoptera</taxon>
        <taxon>Endopterygota</taxon>
        <taxon>Lepidoptera</taxon>
        <taxon>Glossata</taxon>
        <taxon>Ditrysia</taxon>
        <taxon>Tineoidea</taxon>
        <taxon>Psychidae</taxon>
        <taxon>Oiketicinae</taxon>
        <taxon>Eumeta</taxon>
    </lineage>
</organism>
<gene>
    <name evidence="2" type="ORF">EVAR_85452_1</name>
</gene>
<dbReference type="Proteomes" id="UP000299102">
    <property type="component" value="Unassembled WGS sequence"/>
</dbReference>
<keyword evidence="3" id="KW-1185">Reference proteome</keyword>
<evidence type="ECO:0000313" key="2">
    <source>
        <dbReference type="EMBL" id="GBP51239.1"/>
    </source>
</evidence>
<evidence type="ECO:0000256" key="1">
    <source>
        <dbReference type="SAM" id="MobiDB-lite"/>
    </source>
</evidence>
<evidence type="ECO:0000313" key="3">
    <source>
        <dbReference type="Proteomes" id="UP000299102"/>
    </source>
</evidence>
<proteinExistence type="predicted"/>
<comment type="caution">
    <text evidence="2">The sequence shown here is derived from an EMBL/GenBank/DDBJ whole genome shotgun (WGS) entry which is preliminary data.</text>
</comment>
<dbReference type="AlphaFoldDB" id="A0A4C1WLQ8"/>
<accession>A0A4C1WLQ8</accession>